<gene>
    <name evidence="3" type="ORF">KP79_PYT15428</name>
</gene>
<dbReference type="InterPro" id="IPR014044">
    <property type="entry name" value="CAP_dom"/>
</dbReference>
<reference evidence="3 4" key="1">
    <citation type="journal article" date="2017" name="Nat. Ecol. Evol.">
        <title>Scallop genome provides insights into evolution of bilaterian karyotype and development.</title>
        <authorList>
            <person name="Wang S."/>
            <person name="Zhang J."/>
            <person name="Jiao W."/>
            <person name="Li J."/>
            <person name="Xun X."/>
            <person name="Sun Y."/>
            <person name="Guo X."/>
            <person name="Huan P."/>
            <person name="Dong B."/>
            <person name="Zhang L."/>
            <person name="Hu X."/>
            <person name="Sun X."/>
            <person name="Wang J."/>
            <person name="Zhao C."/>
            <person name="Wang Y."/>
            <person name="Wang D."/>
            <person name="Huang X."/>
            <person name="Wang R."/>
            <person name="Lv J."/>
            <person name="Li Y."/>
            <person name="Zhang Z."/>
            <person name="Liu B."/>
            <person name="Lu W."/>
            <person name="Hui Y."/>
            <person name="Liang J."/>
            <person name="Zhou Z."/>
            <person name="Hou R."/>
            <person name="Li X."/>
            <person name="Liu Y."/>
            <person name="Li H."/>
            <person name="Ning X."/>
            <person name="Lin Y."/>
            <person name="Zhao L."/>
            <person name="Xing Q."/>
            <person name="Dou J."/>
            <person name="Li Y."/>
            <person name="Mao J."/>
            <person name="Guo H."/>
            <person name="Dou H."/>
            <person name="Li T."/>
            <person name="Mu C."/>
            <person name="Jiang W."/>
            <person name="Fu Q."/>
            <person name="Fu X."/>
            <person name="Miao Y."/>
            <person name="Liu J."/>
            <person name="Yu Q."/>
            <person name="Li R."/>
            <person name="Liao H."/>
            <person name="Li X."/>
            <person name="Kong Y."/>
            <person name="Jiang Z."/>
            <person name="Chourrout D."/>
            <person name="Li R."/>
            <person name="Bao Z."/>
        </authorList>
    </citation>
    <scope>NUCLEOTIDE SEQUENCE [LARGE SCALE GENOMIC DNA]</scope>
    <source>
        <strain evidence="3 4">PY_sf001</strain>
    </source>
</reference>
<dbReference type="STRING" id="6573.A0A210QB84"/>
<keyword evidence="4" id="KW-1185">Reference proteome</keyword>
<organism evidence="3 4">
    <name type="scientific">Mizuhopecten yessoensis</name>
    <name type="common">Japanese scallop</name>
    <name type="synonym">Patinopecten yessoensis</name>
    <dbReference type="NCBI Taxonomy" id="6573"/>
    <lineage>
        <taxon>Eukaryota</taxon>
        <taxon>Metazoa</taxon>
        <taxon>Spiralia</taxon>
        <taxon>Lophotrochozoa</taxon>
        <taxon>Mollusca</taxon>
        <taxon>Bivalvia</taxon>
        <taxon>Autobranchia</taxon>
        <taxon>Pteriomorphia</taxon>
        <taxon>Pectinida</taxon>
        <taxon>Pectinoidea</taxon>
        <taxon>Pectinidae</taxon>
        <taxon>Mizuhopecten</taxon>
    </lineage>
</organism>
<dbReference type="GO" id="GO:0005576">
    <property type="term" value="C:extracellular region"/>
    <property type="evidence" value="ECO:0007669"/>
    <property type="project" value="InterPro"/>
</dbReference>
<dbReference type="AlphaFoldDB" id="A0A210QB84"/>
<dbReference type="EMBL" id="NEDP02004329">
    <property type="protein sequence ID" value="OWF45998.1"/>
    <property type="molecule type" value="Genomic_DNA"/>
</dbReference>
<dbReference type="InterPro" id="IPR001283">
    <property type="entry name" value="CRISP-related"/>
</dbReference>
<dbReference type="Pfam" id="PF00188">
    <property type="entry name" value="CAP"/>
    <property type="match status" value="1"/>
</dbReference>
<evidence type="ECO:0000313" key="4">
    <source>
        <dbReference type="Proteomes" id="UP000242188"/>
    </source>
</evidence>
<keyword evidence="1" id="KW-0732">Signal</keyword>
<protein>
    <submittedName>
        <fullName evidence="3">Peptidase inhibitor 16</fullName>
    </submittedName>
</protein>
<dbReference type="OrthoDB" id="43654at2759"/>
<evidence type="ECO:0000256" key="1">
    <source>
        <dbReference type="SAM" id="SignalP"/>
    </source>
</evidence>
<feature type="signal peptide" evidence="1">
    <location>
        <begin position="1"/>
        <end position="17"/>
    </location>
</feature>
<dbReference type="InterPro" id="IPR018244">
    <property type="entry name" value="Allrgn_V5/Tpx1_CS"/>
</dbReference>
<feature type="domain" description="SCP" evidence="2">
    <location>
        <begin position="58"/>
        <end position="207"/>
    </location>
</feature>
<accession>A0A210QB84</accession>
<dbReference type="SUPFAM" id="SSF55797">
    <property type="entry name" value="PR-1-like"/>
    <property type="match status" value="1"/>
</dbReference>
<dbReference type="PRINTS" id="PR00837">
    <property type="entry name" value="V5TPXLIKE"/>
</dbReference>
<dbReference type="InterPro" id="IPR035940">
    <property type="entry name" value="CAP_sf"/>
</dbReference>
<feature type="chain" id="PRO_5012171215" evidence="1">
    <location>
        <begin position="18"/>
        <end position="213"/>
    </location>
</feature>
<dbReference type="Gene3D" id="3.40.33.10">
    <property type="entry name" value="CAP"/>
    <property type="match status" value="1"/>
</dbReference>
<sequence length="213" mass="23490">MNCVVALMFVMLACAVAQNPDKFMQRMVAKMRREMGETAVGESAAIVDRYSKRGVSAGDAAKYVEAHNEARHRARPTPKDEPDMAWDASLATLAQSYADRCIWGHNAQRSNGQNYPYVGENLFVTTAQDGVEPSAAVEAWESEVKDYHFDTMKCNAGKMCGHYTQVVWHDSTHVGCGVKVCPTLQNSSFKKATLIVCNYGPGGNFQGEHPYEV</sequence>
<comment type="caution">
    <text evidence="3">The sequence shown here is derived from an EMBL/GenBank/DDBJ whole genome shotgun (WGS) entry which is preliminary data.</text>
</comment>
<evidence type="ECO:0000313" key="3">
    <source>
        <dbReference type="EMBL" id="OWF45998.1"/>
    </source>
</evidence>
<dbReference type="SMART" id="SM00198">
    <property type="entry name" value="SCP"/>
    <property type="match status" value="1"/>
</dbReference>
<dbReference type="PANTHER" id="PTHR10334">
    <property type="entry name" value="CYSTEINE-RICH SECRETORY PROTEIN-RELATED"/>
    <property type="match status" value="1"/>
</dbReference>
<proteinExistence type="predicted"/>
<name>A0A210QB84_MIZYE</name>
<dbReference type="PROSITE" id="PS01009">
    <property type="entry name" value="CRISP_1"/>
    <property type="match status" value="1"/>
</dbReference>
<dbReference type="Proteomes" id="UP000242188">
    <property type="component" value="Unassembled WGS sequence"/>
</dbReference>
<evidence type="ECO:0000259" key="2">
    <source>
        <dbReference type="SMART" id="SM00198"/>
    </source>
</evidence>
<dbReference type="PROSITE" id="PS01010">
    <property type="entry name" value="CRISP_2"/>
    <property type="match status" value="1"/>
</dbReference>